<feature type="compositionally biased region" description="Low complexity" evidence="1">
    <location>
        <begin position="143"/>
        <end position="155"/>
    </location>
</feature>
<comment type="caution">
    <text evidence="3">The sequence shown here is derived from an EMBL/GenBank/DDBJ whole genome shotgun (WGS) entry which is preliminary data.</text>
</comment>
<dbReference type="EMBL" id="QBMC01000135">
    <property type="protein sequence ID" value="PZO12977.1"/>
    <property type="molecule type" value="Genomic_DNA"/>
</dbReference>
<organism evidence="3 4">
    <name type="scientific">Leptolyngbya foveolarum</name>
    <dbReference type="NCBI Taxonomy" id="47253"/>
    <lineage>
        <taxon>Bacteria</taxon>
        <taxon>Bacillati</taxon>
        <taxon>Cyanobacteriota</taxon>
        <taxon>Cyanophyceae</taxon>
        <taxon>Leptolyngbyales</taxon>
        <taxon>Leptolyngbyaceae</taxon>
        <taxon>Leptolyngbya group</taxon>
        <taxon>Leptolyngbya</taxon>
    </lineage>
</organism>
<evidence type="ECO:0000256" key="2">
    <source>
        <dbReference type="SAM" id="Phobius"/>
    </source>
</evidence>
<gene>
    <name evidence="3" type="ORF">DCF25_16735</name>
</gene>
<feature type="compositionally biased region" description="Acidic residues" evidence="1">
    <location>
        <begin position="241"/>
        <end position="258"/>
    </location>
</feature>
<keyword evidence="2" id="KW-0812">Transmembrane</keyword>
<keyword evidence="2" id="KW-1133">Transmembrane helix</keyword>
<evidence type="ECO:0000256" key="1">
    <source>
        <dbReference type="SAM" id="MobiDB-lite"/>
    </source>
</evidence>
<keyword evidence="2" id="KW-0472">Membrane</keyword>
<dbReference type="AlphaFoldDB" id="A0A2W4U1A1"/>
<reference evidence="3 4" key="2">
    <citation type="submission" date="2018-06" db="EMBL/GenBank/DDBJ databases">
        <title>Metagenomic assembly of (sub)arctic Cyanobacteria and their associated microbiome from non-axenic cultures.</title>
        <authorList>
            <person name="Baurain D."/>
        </authorList>
    </citation>
    <scope>NUCLEOTIDE SEQUENCE [LARGE SCALE GENOMIC DNA]</scope>
    <source>
        <strain evidence="3">ULC129bin1</strain>
    </source>
</reference>
<accession>A0A2W4U1A1</accession>
<evidence type="ECO:0000313" key="4">
    <source>
        <dbReference type="Proteomes" id="UP000249354"/>
    </source>
</evidence>
<feature type="transmembrane region" description="Helical" evidence="2">
    <location>
        <begin position="41"/>
        <end position="59"/>
    </location>
</feature>
<protein>
    <submittedName>
        <fullName evidence="3">Uncharacterized protein</fullName>
    </submittedName>
</protein>
<feature type="region of interest" description="Disordered" evidence="1">
    <location>
        <begin position="143"/>
        <end position="265"/>
    </location>
</feature>
<reference evidence="4" key="1">
    <citation type="submission" date="2018-04" db="EMBL/GenBank/DDBJ databases">
        <authorList>
            <person name="Cornet L."/>
        </authorList>
    </citation>
    <scope>NUCLEOTIDE SEQUENCE [LARGE SCALE GENOMIC DNA]</scope>
</reference>
<sequence length="265" mass="28427">MDRIQTQASDLWDILFSEETANTYQKAFNLTGNILKESAQLLWLVVCSFFIFGAWFGDASMKTGKGVRNWVEKKDVSVPSPEAAQEIAAQKSKSLLDTGRESIAAALSKAREELGLDPNAPLAVHREDSPVAKLVAPVADSESSSSAISLVESPVTPSESDFDKEPSVNVPDNHPAAGAEEMKPKTSEGQDIGSPEADSRGTGAPRGNVALEKPDYNAGGMQAGGPQGDRYAKNQGRNYDDDYDADDVSEEEFVEDDSFGAHPDD</sequence>
<name>A0A2W4U1A1_9CYAN</name>
<proteinExistence type="predicted"/>
<evidence type="ECO:0000313" key="3">
    <source>
        <dbReference type="EMBL" id="PZO12977.1"/>
    </source>
</evidence>
<dbReference type="Proteomes" id="UP000249354">
    <property type="component" value="Unassembled WGS sequence"/>
</dbReference>